<comment type="caution">
    <text evidence="1">The sequence shown here is derived from an EMBL/GenBank/DDBJ whole genome shotgun (WGS) entry which is preliminary data.</text>
</comment>
<evidence type="ECO:0000313" key="1">
    <source>
        <dbReference type="EMBL" id="CUX57950.1"/>
    </source>
</evidence>
<name>A0ABM9VLJ6_9HYPH</name>
<accession>A0ABM9VLJ6</accession>
<dbReference type="EMBL" id="FBWH01000042">
    <property type="protein sequence ID" value="CUX57950.1"/>
    <property type="molecule type" value="Genomic_DNA"/>
</dbReference>
<keyword evidence="2" id="KW-1185">Reference proteome</keyword>
<sequence length="87" mass="9688">MQSVYEDHGMHQAEPGFVAASAKSGEHLKLVISDQALLDKPALYWIDINQSHGAPPLARTIRSGCRLDQLVRPERATTRENDGMQDF</sequence>
<gene>
    <name evidence="1" type="ORF">AGR13a_Lc30066</name>
</gene>
<proteinExistence type="predicted"/>
<protein>
    <submittedName>
        <fullName evidence="1">Uncharacterized protein</fullName>
    </submittedName>
</protein>
<reference evidence="1 2" key="1">
    <citation type="submission" date="2016-01" db="EMBL/GenBank/DDBJ databases">
        <authorList>
            <person name="Regsiter A."/>
            <person name="william w."/>
        </authorList>
    </citation>
    <scope>NUCLEOTIDE SEQUENCE [LARGE SCALE GENOMIC DNA]</scope>
    <source>
        <strain evidence="1 2">CFBP 6927</strain>
    </source>
</reference>
<dbReference type="Proteomes" id="UP000191812">
    <property type="component" value="Unassembled WGS sequence"/>
</dbReference>
<organism evidence="1 2">
    <name type="scientific">Agrobacterium genomosp. 13 str. CFBP 6927</name>
    <dbReference type="NCBI Taxonomy" id="1183428"/>
    <lineage>
        <taxon>Bacteria</taxon>
        <taxon>Pseudomonadati</taxon>
        <taxon>Pseudomonadota</taxon>
        <taxon>Alphaproteobacteria</taxon>
        <taxon>Hyphomicrobiales</taxon>
        <taxon>Rhizobiaceae</taxon>
        <taxon>Rhizobium/Agrobacterium group</taxon>
        <taxon>Agrobacterium</taxon>
        <taxon>Agrobacterium tumefaciens complex</taxon>
    </lineage>
</organism>
<evidence type="ECO:0000313" key="2">
    <source>
        <dbReference type="Proteomes" id="UP000191812"/>
    </source>
</evidence>